<accession>A0AAJ1WXM4</accession>
<dbReference type="RefSeq" id="WP_230367910.1">
    <property type="nucleotide sequence ID" value="NZ_JAJALK010000017.1"/>
</dbReference>
<sequence length="180" mass="19568">MMAPDTSSDSPIHASGRSCGIQEADLNRMVKRHEQVACLCDLLEACADSLPIWPTDTQAEQLRLALGAFVEGEREGDAFIARVFRCGLQDPLAAALMRHVDARHTDDLVHAEDLISALQVGPVPNGRISAETFGYMLRCFFAAGRQSMVLEEFAVLALGRDHLTASGESLLLDSLCRRAS</sequence>
<gene>
    <name evidence="1" type="ORF">QO001_005701</name>
</gene>
<organism evidence="1 2">
    <name type="scientific">Methylobacterium brachiatum</name>
    <dbReference type="NCBI Taxonomy" id="269660"/>
    <lineage>
        <taxon>Bacteria</taxon>
        <taxon>Pseudomonadati</taxon>
        <taxon>Pseudomonadota</taxon>
        <taxon>Alphaproteobacteria</taxon>
        <taxon>Hyphomicrobiales</taxon>
        <taxon>Methylobacteriaceae</taxon>
        <taxon>Methylobacterium</taxon>
    </lineage>
</organism>
<comment type="caution">
    <text evidence="1">The sequence shown here is derived from an EMBL/GenBank/DDBJ whole genome shotgun (WGS) entry which is preliminary data.</text>
</comment>
<dbReference type="Proteomes" id="UP001223420">
    <property type="component" value="Unassembled WGS sequence"/>
</dbReference>
<protein>
    <submittedName>
        <fullName evidence="1">Uncharacterized protein</fullName>
    </submittedName>
</protein>
<evidence type="ECO:0000313" key="2">
    <source>
        <dbReference type="Proteomes" id="UP001223420"/>
    </source>
</evidence>
<dbReference type="AlphaFoldDB" id="A0AAJ1WXM4"/>
<name>A0AAJ1WXM4_9HYPH</name>
<dbReference type="EMBL" id="JAUSWL010000017">
    <property type="protein sequence ID" value="MDQ0546749.1"/>
    <property type="molecule type" value="Genomic_DNA"/>
</dbReference>
<reference evidence="1" key="1">
    <citation type="submission" date="2023-07" db="EMBL/GenBank/DDBJ databases">
        <title>Genomic Encyclopedia of Type Strains, Phase IV (KMG-IV): sequencing the most valuable type-strain genomes for metagenomic binning, comparative biology and taxonomic classification.</title>
        <authorList>
            <person name="Goeker M."/>
        </authorList>
    </citation>
    <scope>NUCLEOTIDE SEQUENCE</scope>
    <source>
        <strain evidence="1">DSM 19569</strain>
    </source>
</reference>
<proteinExistence type="predicted"/>
<evidence type="ECO:0000313" key="1">
    <source>
        <dbReference type="EMBL" id="MDQ0546749.1"/>
    </source>
</evidence>